<name>A0A1Y6BQN0_9PROT</name>
<proteinExistence type="predicted"/>
<gene>
    <name evidence="2" type="ORF">SAMN05428998_105272</name>
</gene>
<organism evidence="2 3">
    <name type="scientific">Tistlia consotensis USBA 355</name>
    <dbReference type="NCBI Taxonomy" id="560819"/>
    <lineage>
        <taxon>Bacteria</taxon>
        <taxon>Pseudomonadati</taxon>
        <taxon>Pseudomonadota</taxon>
        <taxon>Alphaproteobacteria</taxon>
        <taxon>Rhodospirillales</taxon>
        <taxon>Rhodovibrionaceae</taxon>
        <taxon>Tistlia</taxon>
    </lineage>
</organism>
<dbReference type="AlphaFoldDB" id="A0A1Y6BQN0"/>
<keyword evidence="3" id="KW-1185">Reference proteome</keyword>
<evidence type="ECO:0000256" key="1">
    <source>
        <dbReference type="SAM" id="SignalP"/>
    </source>
</evidence>
<feature type="signal peptide" evidence="1">
    <location>
        <begin position="1"/>
        <end position="27"/>
    </location>
</feature>
<dbReference type="Proteomes" id="UP000192917">
    <property type="component" value="Unassembled WGS sequence"/>
</dbReference>
<keyword evidence="1" id="KW-0732">Signal</keyword>
<evidence type="ECO:0008006" key="4">
    <source>
        <dbReference type="Google" id="ProtNLM"/>
    </source>
</evidence>
<dbReference type="RefSeq" id="WP_085122353.1">
    <property type="nucleotide sequence ID" value="NZ_FWZX01000005.1"/>
</dbReference>
<accession>A0A1Y6BQN0</accession>
<evidence type="ECO:0000313" key="2">
    <source>
        <dbReference type="EMBL" id="SMF14528.1"/>
    </source>
</evidence>
<feature type="chain" id="PRO_5012870684" description="Carboxypeptidase regulatory-like domain-containing protein" evidence="1">
    <location>
        <begin position="28"/>
        <end position="182"/>
    </location>
</feature>
<sequence length="182" mass="18947">MARSTILPLVAAAALLAGGAAFSVADAQSTMTSSEVGIPSRDLPAGLAGPTGVKTQVAAVDEMASNDKILTKDGIRYACTGVGEDSRSDPRWKNFAAKLVFTVKGGGYLPDVMARIENGKGKQVFSMKCAAPWLLVDLPADHYKVVATAEGPQGKRFEQTADLSVGAKGQHEAIIRFDGIPG</sequence>
<evidence type="ECO:0000313" key="3">
    <source>
        <dbReference type="Proteomes" id="UP000192917"/>
    </source>
</evidence>
<reference evidence="2 3" key="1">
    <citation type="submission" date="2017-04" db="EMBL/GenBank/DDBJ databases">
        <authorList>
            <person name="Afonso C.L."/>
            <person name="Miller P.J."/>
            <person name="Scott M.A."/>
            <person name="Spackman E."/>
            <person name="Goraichik I."/>
            <person name="Dimitrov K.M."/>
            <person name="Suarez D.L."/>
            <person name="Swayne D.E."/>
        </authorList>
    </citation>
    <scope>NUCLEOTIDE SEQUENCE [LARGE SCALE GENOMIC DNA]</scope>
    <source>
        <strain evidence="2 3">USBA 355</strain>
    </source>
</reference>
<dbReference type="EMBL" id="FWZX01000005">
    <property type="protein sequence ID" value="SMF14528.1"/>
    <property type="molecule type" value="Genomic_DNA"/>
</dbReference>
<protein>
    <recommendedName>
        <fullName evidence="4">Carboxypeptidase regulatory-like domain-containing protein</fullName>
    </recommendedName>
</protein>